<keyword evidence="4" id="KW-0732">Signal</keyword>
<evidence type="ECO:0000256" key="1">
    <source>
        <dbReference type="ARBA" id="ARBA00004418"/>
    </source>
</evidence>
<keyword evidence="3" id="KW-0808">Transferase</keyword>
<comment type="pathway">
    <text evidence="2">Glycan biosynthesis; alginate biosynthesis.</text>
</comment>
<keyword evidence="7" id="KW-0812">Transmembrane</keyword>
<feature type="transmembrane region" description="Helical" evidence="7">
    <location>
        <begin position="6"/>
        <end position="27"/>
    </location>
</feature>
<comment type="caution">
    <text evidence="9">The sequence shown here is derived from an EMBL/GenBank/DDBJ whole genome shotgun (WGS) entry which is preliminary data.</text>
</comment>
<keyword evidence="10" id="KW-1185">Reference proteome</keyword>
<dbReference type="Pfam" id="PF16822">
    <property type="entry name" value="ALGX"/>
    <property type="match status" value="1"/>
</dbReference>
<keyword evidence="5" id="KW-0574">Periplasm</keyword>
<keyword evidence="7" id="KW-0472">Membrane</keyword>
<evidence type="ECO:0000256" key="4">
    <source>
        <dbReference type="ARBA" id="ARBA00022729"/>
    </source>
</evidence>
<evidence type="ECO:0000256" key="6">
    <source>
        <dbReference type="ARBA" id="ARBA00022841"/>
    </source>
</evidence>
<sequence length="377" mass="44885">MKENKFIKYQLTILFLLIIMVPFFFNISGVKGFDRKDENRTFSDSVSLNINKLDNFPGDYDAYAKDNFFFRTPMLNYFHQMKFNIFNISPHPEKAIIGKDGWMFKSGREIDIINGNSDFSPETLDSFSNEWKERMRYYEELDIPVFWIIAPIKQRIYKDKLPYSVFVSETNRIESLKAHFKKDFPNLIIDPSDLLKAKRDSFKVYYQLDNHWNDRAGYYISNLLIEKLRAEFPTKTILDIPKITWEIDENHKEGFHHRVMGIDELSEINETAVIDNPQAKEAKKYGFESIKGFAYPWDYENRFINKDLDNGIRVLFIRDSFALALRQFLKEAFKESVFIFDAWQFKVNEEIVERMKPDVVVYIGLETNIENFLKDYE</sequence>
<comment type="subcellular location">
    <subcellularLocation>
        <location evidence="1">Periplasm</location>
    </subcellularLocation>
</comment>
<evidence type="ECO:0000256" key="3">
    <source>
        <dbReference type="ARBA" id="ARBA00022679"/>
    </source>
</evidence>
<dbReference type="GO" id="GO:0042597">
    <property type="term" value="C:periplasmic space"/>
    <property type="evidence" value="ECO:0007669"/>
    <property type="project" value="UniProtKB-SubCell"/>
</dbReference>
<evidence type="ECO:0000313" key="9">
    <source>
        <dbReference type="EMBL" id="RYM34750.1"/>
    </source>
</evidence>
<reference evidence="9 10" key="1">
    <citation type="submission" date="2019-02" db="EMBL/GenBank/DDBJ databases">
        <title>Genome sequence of the sea-ice species Brumimicrobium glaciale.</title>
        <authorList>
            <person name="Bowman J.P."/>
        </authorList>
    </citation>
    <scope>NUCLEOTIDE SEQUENCE [LARGE SCALE GENOMIC DNA]</scope>
    <source>
        <strain evidence="9 10">IC156</strain>
    </source>
</reference>
<dbReference type="Proteomes" id="UP000293952">
    <property type="component" value="Unassembled WGS sequence"/>
</dbReference>
<gene>
    <name evidence="9" type="ORF">ERX46_05085</name>
</gene>
<evidence type="ECO:0000256" key="7">
    <source>
        <dbReference type="SAM" id="Phobius"/>
    </source>
</evidence>
<feature type="domain" description="AlgX/AlgJ SGNH hydrolase-like" evidence="8">
    <location>
        <begin position="96"/>
        <end position="264"/>
    </location>
</feature>
<dbReference type="InterPro" id="IPR031811">
    <property type="entry name" value="ALGX/ALGJ_SGNH-like"/>
</dbReference>
<evidence type="ECO:0000259" key="8">
    <source>
        <dbReference type="Pfam" id="PF16822"/>
    </source>
</evidence>
<dbReference type="UniPathway" id="UPA00286"/>
<dbReference type="AlphaFoldDB" id="A0A4Q4KP34"/>
<keyword evidence="7" id="KW-1133">Transmembrane helix</keyword>
<dbReference type="OrthoDB" id="175771at2"/>
<dbReference type="GO" id="GO:0042121">
    <property type="term" value="P:alginic acid biosynthetic process"/>
    <property type="evidence" value="ECO:0007669"/>
    <property type="project" value="UniProtKB-UniPathway"/>
</dbReference>
<protein>
    <recommendedName>
        <fullName evidence="8">AlgX/AlgJ SGNH hydrolase-like domain-containing protein</fullName>
    </recommendedName>
</protein>
<dbReference type="EMBL" id="SETE01000002">
    <property type="protein sequence ID" value="RYM34750.1"/>
    <property type="molecule type" value="Genomic_DNA"/>
</dbReference>
<name>A0A4Q4KP34_9FLAO</name>
<dbReference type="RefSeq" id="WP_130092759.1">
    <property type="nucleotide sequence ID" value="NZ_SETE01000002.1"/>
</dbReference>
<evidence type="ECO:0000256" key="2">
    <source>
        <dbReference type="ARBA" id="ARBA00005182"/>
    </source>
</evidence>
<keyword evidence="6" id="KW-0016">Alginate biosynthesis</keyword>
<evidence type="ECO:0000313" key="10">
    <source>
        <dbReference type="Proteomes" id="UP000293952"/>
    </source>
</evidence>
<evidence type="ECO:0000256" key="5">
    <source>
        <dbReference type="ARBA" id="ARBA00022764"/>
    </source>
</evidence>
<proteinExistence type="predicted"/>
<accession>A0A4Q4KP34</accession>
<organism evidence="9 10">
    <name type="scientific">Brumimicrobium glaciale</name>
    <dbReference type="NCBI Taxonomy" id="200475"/>
    <lineage>
        <taxon>Bacteria</taxon>
        <taxon>Pseudomonadati</taxon>
        <taxon>Bacteroidota</taxon>
        <taxon>Flavobacteriia</taxon>
        <taxon>Flavobacteriales</taxon>
        <taxon>Crocinitomicaceae</taxon>
        <taxon>Brumimicrobium</taxon>
    </lineage>
</organism>
<dbReference type="GO" id="GO:0016740">
    <property type="term" value="F:transferase activity"/>
    <property type="evidence" value="ECO:0007669"/>
    <property type="project" value="UniProtKB-KW"/>
</dbReference>